<evidence type="ECO:0000256" key="4">
    <source>
        <dbReference type="ARBA" id="ARBA00022695"/>
    </source>
</evidence>
<dbReference type="InterPro" id="IPR005248">
    <property type="entry name" value="NadD/NMNAT"/>
</dbReference>
<evidence type="ECO:0000256" key="5">
    <source>
        <dbReference type="ARBA" id="ARBA00022741"/>
    </source>
</evidence>
<dbReference type="NCBIfam" id="TIGR00482">
    <property type="entry name" value="nicotinate (nicotinamide) nucleotide adenylyltransferase"/>
    <property type="match status" value="1"/>
</dbReference>
<dbReference type="EC" id="2.7.7.18" evidence="9"/>
<dbReference type="Pfam" id="PF01467">
    <property type="entry name" value="CTP_transf_like"/>
    <property type="match status" value="1"/>
</dbReference>
<dbReference type="UniPathway" id="UPA00253"/>
<gene>
    <name evidence="9" type="primary">nadD_14</name>
    <name evidence="9" type="ORF">SDC9_45091</name>
</gene>
<dbReference type="Gene3D" id="3.40.50.620">
    <property type="entry name" value="HUPs"/>
    <property type="match status" value="1"/>
</dbReference>
<name>A0A644W590_9ZZZZ</name>
<sequence>MTSKKQIGLFFGSFNPPHIGHMAIANYILSFGPIDEIWFVVSPQNPLKEKKSLIQARTRLEMVRRATGNYVGMRVSDIEFGLPAPNYTINTLVHMEEKYPESEFSLIMGMDNIQTIDKWKAWETLINQYRILVYPRPGFDGQPYVTHKNVSLINAPLMEISSSFIRKSIKAGHDLRFFLPETVYDMIEKEGIYKE</sequence>
<dbReference type="PANTHER" id="PTHR39321:SF3">
    <property type="entry name" value="PHOSPHOPANTETHEINE ADENYLYLTRANSFERASE"/>
    <property type="match status" value="1"/>
</dbReference>
<evidence type="ECO:0000256" key="6">
    <source>
        <dbReference type="ARBA" id="ARBA00022840"/>
    </source>
</evidence>
<dbReference type="PANTHER" id="PTHR39321">
    <property type="entry name" value="NICOTINATE-NUCLEOTIDE ADENYLYLTRANSFERASE-RELATED"/>
    <property type="match status" value="1"/>
</dbReference>
<dbReference type="GO" id="GO:0005524">
    <property type="term" value="F:ATP binding"/>
    <property type="evidence" value="ECO:0007669"/>
    <property type="project" value="UniProtKB-KW"/>
</dbReference>
<organism evidence="9">
    <name type="scientific">bioreactor metagenome</name>
    <dbReference type="NCBI Taxonomy" id="1076179"/>
    <lineage>
        <taxon>unclassified sequences</taxon>
        <taxon>metagenomes</taxon>
        <taxon>ecological metagenomes</taxon>
    </lineage>
</organism>
<accession>A0A644W590</accession>
<evidence type="ECO:0000259" key="8">
    <source>
        <dbReference type="Pfam" id="PF01467"/>
    </source>
</evidence>
<dbReference type="GO" id="GO:0009435">
    <property type="term" value="P:NAD+ biosynthetic process"/>
    <property type="evidence" value="ECO:0007669"/>
    <property type="project" value="UniProtKB-UniPathway"/>
</dbReference>
<comment type="caution">
    <text evidence="9">The sequence shown here is derived from an EMBL/GenBank/DDBJ whole genome shotgun (WGS) entry which is preliminary data.</text>
</comment>
<evidence type="ECO:0000256" key="2">
    <source>
        <dbReference type="ARBA" id="ARBA00022642"/>
    </source>
</evidence>
<dbReference type="CDD" id="cd02165">
    <property type="entry name" value="NMNAT"/>
    <property type="match status" value="1"/>
</dbReference>
<keyword evidence="3 9" id="KW-0808">Transferase</keyword>
<evidence type="ECO:0000313" key="9">
    <source>
        <dbReference type="EMBL" id="MPL98881.1"/>
    </source>
</evidence>
<evidence type="ECO:0000256" key="7">
    <source>
        <dbReference type="ARBA" id="ARBA00023027"/>
    </source>
</evidence>
<reference evidence="9" key="1">
    <citation type="submission" date="2019-08" db="EMBL/GenBank/DDBJ databases">
        <authorList>
            <person name="Kucharzyk K."/>
            <person name="Murdoch R.W."/>
            <person name="Higgins S."/>
            <person name="Loffler F."/>
        </authorList>
    </citation>
    <scope>NUCLEOTIDE SEQUENCE</scope>
</reference>
<dbReference type="EMBL" id="VSSQ01000634">
    <property type="protein sequence ID" value="MPL98881.1"/>
    <property type="molecule type" value="Genomic_DNA"/>
</dbReference>
<comment type="pathway">
    <text evidence="1">Cofactor biosynthesis; NAD(+) biosynthesis.</text>
</comment>
<dbReference type="InterPro" id="IPR004821">
    <property type="entry name" value="Cyt_trans-like"/>
</dbReference>
<keyword evidence="2" id="KW-0662">Pyridine nucleotide biosynthesis</keyword>
<feature type="domain" description="Cytidyltransferase-like" evidence="8">
    <location>
        <begin position="9"/>
        <end position="167"/>
    </location>
</feature>
<dbReference type="HAMAP" id="MF_00244">
    <property type="entry name" value="NaMN_adenylyltr"/>
    <property type="match status" value="1"/>
</dbReference>
<dbReference type="SUPFAM" id="SSF52374">
    <property type="entry name" value="Nucleotidylyl transferase"/>
    <property type="match status" value="1"/>
</dbReference>
<dbReference type="GO" id="GO:0004515">
    <property type="term" value="F:nicotinate-nucleotide adenylyltransferase activity"/>
    <property type="evidence" value="ECO:0007669"/>
    <property type="project" value="UniProtKB-EC"/>
</dbReference>
<protein>
    <submittedName>
        <fullName evidence="9">Nicotinate-nucleotide adenylyltransferase</fullName>
        <ecNumber evidence="9">2.7.7.18</ecNumber>
    </submittedName>
</protein>
<proteinExistence type="inferred from homology"/>
<keyword evidence="5" id="KW-0547">Nucleotide-binding</keyword>
<keyword evidence="4 9" id="KW-0548">Nucleotidyltransferase</keyword>
<dbReference type="AlphaFoldDB" id="A0A644W590"/>
<evidence type="ECO:0000256" key="1">
    <source>
        <dbReference type="ARBA" id="ARBA00004790"/>
    </source>
</evidence>
<keyword evidence="6" id="KW-0067">ATP-binding</keyword>
<evidence type="ECO:0000256" key="3">
    <source>
        <dbReference type="ARBA" id="ARBA00022679"/>
    </source>
</evidence>
<keyword evidence="7" id="KW-0520">NAD</keyword>
<dbReference type="InterPro" id="IPR014729">
    <property type="entry name" value="Rossmann-like_a/b/a_fold"/>
</dbReference>
<dbReference type="NCBIfam" id="TIGR00125">
    <property type="entry name" value="cyt_tran_rel"/>
    <property type="match status" value="1"/>
</dbReference>